<dbReference type="STRING" id="523791.Kkor_0269"/>
<reference evidence="1 2" key="1">
    <citation type="journal article" date="2009" name="Stand. Genomic Sci.">
        <title>Complete genome sequence of Kangiella koreensis type strain (SW-125).</title>
        <authorList>
            <person name="Han C."/>
            <person name="Sikorski J."/>
            <person name="Lapidus A."/>
            <person name="Nolan M."/>
            <person name="Glavina Del Rio T."/>
            <person name="Tice H."/>
            <person name="Cheng J.F."/>
            <person name="Lucas S."/>
            <person name="Chen F."/>
            <person name="Copeland A."/>
            <person name="Ivanova N."/>
            <person name="Mavromatis K."/>
            <person name="Ovchinnikova G."/>
            <person name="Pati A."/>
            <person name="Bruce D."/>
            <person name="Goodwin L."/>
            <person name="Pitluck S."/>
            <person name="Chen A."/>
            <person name="Palaniappan K."/>
            <person name="Land M."/>
            <person name="Hauser L."/>
            <person name="Chang Y.J."/>
            <person name="Jeffries C.D."/>
            <person name="Chain P."/>
            <person name="Saunders E."/>
            <person name="Brettin T."/>
            <person name="Goker M."/>
            <person name="Tindall B.J."/>
            <person name="Bristow J."/>
            <person name="Eisen J.A."/>
            <person name="Markowitz V."/>
            <person name="Hugenholtz P."/>
            <person name="Kyrpides N.C."/>
            <person name="Klenk H.P."/>
            <person name="Detter J.C."/>
        </authorList>
    </citation>
    <scope>NUCLEOTIDE SEQUENCE [LARGE SCALE GENOMIC DNA]</scope>
    <source>
        <strain evidence="2">DSM 16069 / KCTC 12182 / SW-125</strain>
    </source>
</reference>
<name>C7R7E1_KANKD</name>
<evidence type="ECO:0000313" key="2">
    <source>
        <dbReference type="Proteomes" id="UP000001231"/>
    </source>
</evidence>
<accession>C7R7E1</accession>
<dbReference type="KEGG" id="kko:Kkor_0269"/>
<gene>
    <name evidence="1" type="ordered locus">Kkor_0269</name>
</gene>
<protein>
    <submittedName>
        <fullName evidence="1">Uncharacterized protein</fullName>
    </submittedName>
</protein>
<dbReference type="EMBL" id="CP001707">
    <property type="protein sequence ID" value="ACV25690.1"/>
    <property type="molecule type" value="Genomic_DNA"/>
</dbReference>
<evidence type="ECO:0000313" key="1">
    <source>
        <dbReference type="EMBL" id="ACV25690.1"/>
    </source>
</evidence>
<keyword evidence="2" id="KW-1185">Reference proteome</keyword>
<dbReference type="AlphaFoldDB" id="C7R7E1"/>
<dbReference type="InParanoid" id="C7R7E1"/>
<proteinExistence type="predicted"/>
<sequence>MGYRITEGYLLWQMIMIKDKVGLVFYRALF</sequence>
<dbReference type="HOGENOM" id="CLU_3404013_0_0_6"/>
<dbReference type="Proteomes" id="UP000001231">
    <property type="component" value="Chromosome"/>
</dbReference>
<organism evidence="1 2">
    <name type="scientific">Kangiella koreensis (strain DSM 16069 / JCM 12317 / KCTC 12182 / SW-125)</name>
    <dbReference type="NCBI Taxonomy" id="523791"/>
    <lineage>
        <taxon>Bacteria</taxon>
        <taxon>Pseudomonadati</taxon>
        <taxon>Pseudomonadota</taxon>
        <taxon>Gammaproteobacteria</taxon>
        <taxon>Kangiellales</taxon>
        <taxon>Kangiellaceae</taxon>
        <taxon>Kangiella</taxon>
    </lineage>
</organism>